<keyword evidence="16" id="KW-1185">Reference proteome</keyword>
<comment type="subcellular location">
    <subcellularLocation>
        <location evidence="9">Cytoplasm</location>
        <location evidence="9">Cytoskeleton</location>
        <location evidence="9">Phragmoplast</location>
    </subcellularLocation>
    <subcellularLocation>
        <location evidence="1">Cytoplasm</location>
        <location evidence="1">Cytoskeleton</location>
        <location evidence="1">Spindle</location>
    </subcellularLocation>
</comment>
<keyword evidence="8" id="KW-0131">Cell cycle</keyword>
<dbReference type="InterPro" id="IPR036133">
    <property type="entry name" value="EB1_C_sf"/>
</dbReference>
<evidence type="ECO:0000256" key="11">
    <source>
        <dbReference type="SAM" id="Coils"/>
    </source>
</evidence>
<keyword evidence="3" id="KW-0963">Cytoplasm</keyword>
<evidence type="ECO:0000256" key="5">
    <source>
        <dbReference type="ARBA" id="ARBA00022701"/>
    </source>
</evidence>
<feature type="region of interest" description="Disordered" evidence="12">
    <location>
        <begin position="128"/>
        <end position="156"/>
    </location>
</feature>
<keyword evidence="4" id="KW-0132">Cell division</keyword>
<evidence type="ECO:0000256" key="12">
    <source>
        <dbReference type="SAM" id="MobiDB-lite"/>
    </source>
</evidence>
<evidence type="ECO:0000256" key="1">
    <source>
        <dbReference type="ARBA" id="ARBA00004186"/>
    </source>
</evidence>
<evidence type="ECO:0000256" key="3">
    <source>
        <dbReference type="ARBA" id="ARBA00022490"/>
    </source>
</evidence>
<evidence type="ECO:0000256" key="9">
    <source>
        <dbReference type="ARBA" id="ARBA00060413"/>
    </source>
</evidence>
<feature type="compositionally biased region" description="Basic and acidic residues" evidence="12">
    <location>
        <begin position="132"/>
        <end position="145"/>
    </location>
</feature>
<evidence type="ECO:0000259" key="13">
    <source>
        <dbReference type="PROSITE" id="PS50021"/>
    </source>
</evidence>
<dbReference type="GO" id="GO:0005819">
    <property type="term" value="C:spindle"/>
    <property type="evidence" value="ECO:0007669"/>
    <property type="project" value="UniProtKB-SubCell"/>
</dbReference>
<dbReference type="FunFam" id="1.10.418.10:FF:000028">
    <property type="entry name" value="RP/EB family microtubule-associated protein"/>
    <property type="match status" value="1"/>
</dbReference>
<dbReference type="GO" id="GO:0009652">
    <property type="term" value="P:thigmotropism"/>
    <property type="evidence" value="ECO:0007669"/>
    <property type="project" value="UniProtKB-ARBA"/>
</dbReference>
<proteinExistence type="inferred from homology"/>
<dbReference type="GO" id="GO:0009524">
    <property type="term" value="C:phragmoplast"/>
    <property type="evidence" value="ECO:0007669"/>
    <property type="project" value="UniProtKB-SubCell"/>
</dbReference>
<dbReference type="InterPro" id="IPR036872">
    <property type="entry name" value="CH_dom_sf"/>
</dbReference>
<dbReference type="GO" id="GO:0008017">
    <property type="term" value="F:microtubule binding"/>
    <property type="evidence" value="ECO:0007669"/>
    <property type="project" value="InterPro"/>
</dbReference>
<dbReference type="Pfam" id="PF00307">
    <property type="entry name" value="CH"/>
    <property type="match status" value="1"/>
</dbReference>
<keyword evidence="11" id="KW-0175">Coiled coil</keyword>
<evidence type="ECO:0000259" key="14">
    <source>
        <dbReference type="PROSITE" id="PS51230"/>
    </source>
</evidence>
<keyword evidence="6" id="KW-0498">Mitosis</keyword>
<feature type="domain" description="EB1 C-terminal" evidence="14">
    <location>
        <begin position="158"/>
        <end position="228"/>
    </location>
</feature>
<dbReference type="AlphaFoldDB" id="A0A7I8KVR9"/>
<keyword evidence="5 10" id="KW-0493">Microtubule</keyword>
<evidence type="ECO:0000256" key="10">
    <source>
        <dbReference type="PROSITE-ProRule" id="PRU00576"/>
    </source>
</evidence>
<dbReference type="Proteomes" id="UP000663760">
    <property type="component" value="Chromosome 9"/>
</dbReference>
<name>A0A7I8KVR9_SPIIN</name>
<evidence type="ECO:0000256" key="8">
    <source>
        <dbReference type="ARBA" id="ARBA00023306"/>
    </source>
</evidence>
<evidence type="ECO:0000313" key="16">
    <source>
        <dbReference type="Proteomes" id="UP000663760"/>
    </source>
</evidence>
<dbReference type="Pfam" id="PF03271">
    <property type="entry name" value="EB1"/>
    <property type="match status" value="1"/>
</dbReference>
<dbReference type="InterPro" id="IPR027328">
    <property type="entry name" value="MAPRE"/>
</dbReference>
<evidence type="ECO:0000256" key="4">
    <source>
        <dbReference type="ARBA" id="ARBA00022618"/>
    </source>
</evidence>
<evidence type="ECO:0000313" key="15">
    <source>
        <dbReference type="EMBL" id="CAA7401887.1"/>
    </source>
</evidence>
<dbReference type="PROSITE" id="PS50021">
    <property type="entry name" value="CH"/>
    <property type="match status" value="1"/>
</dbReference>
<dbReference type="InterPro" id="IPR001715">
    <property type="entry name" value="CH_dom"/>
</dbReference>
<dbReference type="SUPFAM" id="SSF140612">
    <property type="entry name" value="EB1 dimerisation domain-like"/>
    <property type="match status" value="1"/>
</dbReference>
<dbReference type="GO" id="GO:0005874">
    <property type="term" value="C:microtubule"/>
    <property type="evidence" value="ECO:0007669"/>
    <property type="project" value="UniProtKB-KW"/>
</dbReference>
<protein>
    <submittedName>
        <fullName evidence="15">Uncharacterized protein</fullName>
    </submittedName>
</protein>
<dbReference type="PANTHER" id="PTHR10623">
    <property type="entry name" value="MICROTUBULE-ASSOCIATED PROTEIN RP/EB FAMILY MEMBER"/>
    <property type="match status" value="1"/>
</dbReference>
<evidence type="ECO:0000256" key="2">
    <source>
        <dbReference type="ARBA" id="ARBA00010729"/>
    </source>
</evidence>
<organism evidence="15 16">
    <name type="scientific">Spirodela intermedia</name>
    <name type="common">Intermediate duckweed</name>
    <dbReference type="NCBI Taxonomy" id="51605"/>
    <lineage>
        <taxon>Eukaryota</taxon>
        <taxon>Viridiplantae</taxon>
        <taxon>Streptophyta</taxon>
        <taxon>Embryophyta</taxon>
        <taxon>Tracheophyta</taxon>
        <taxon>Spermatophyta</taxon>
        <taxon>Magnoliopsida</taxon>
        <taxon>Liliopsida</taxon>
        <taxon>Araceae</taxon>
        <taxon>Lemnoideae</taxon>
        <taxon>Spirodela</taxon>
    </lineage>
</organism>
<reference evidence="15" key="1">
    <citation type="submission" date="2020-02" db="EMBL/GenBank/DDBJ databases">
        <authorList>
            <person name="Scholz U."/>
            <person name="Mascher M."/>
            <person name="Fiebig A."/>
        </authorList>
    </citation>
    <scope>NUCLEOTIDE SEQUENCE</scope>
</reference>
<dbReference type="Gene3D" id="1.20.5.1430">
    <property type="match status" value="1"/>
</dbReference>
<comment type="similarity">
    <text evidence="2">Belongs to the MAPRE family.</text>
</comment>
<feature type="domain" description="Calponin-homology (CH)" evidence="13">
    <location>
        <begin position="17"/>
        <end position="119"/>
    </location>
</feature>
<dbReference type="InterPro" id="IPR004953">
    <property type="entry name" value="EB1_C"/>
</dbReference>
<dbReference type="SUPFAM" id="SSF47576">
    <property type="entry name" value="Calponin-homology domain, CH-domain"/>
    <property type="match status" value="1"/>
</dbReference>
<dbReference type="GO" id="GO:0051301">
    <property type="term" value="P:cell division"/>
    <property type="evidence" value="ECO:0007669"/>
    <property type="project" value="UniProtKB-KW"/>
</dbReference>
<dbReference type="OrthoDB" id="2119228at2759"/>
<gene>
    <name evidence="15" type="ORF">SI8410_09012565</name>
</gene>
<accession>A0A7I8KVR9</accession>
<feature type="coiled-coil region" evidence="11">
    <location>
        <begin position="159"/>
        <end position="186"/>
    </location>
</feature>
<evidence type="ECO:0000256" key="7">
    <source>
        <dbReference type="ARBA" id="ARBA00023212"/>
    </source>
</evidence>
<sequence length="231" mass="26536">MASATAVNIGMMDPAYFVGRNHILSWINTSLRLNFSRIEEAASGAVHCQMIDMIHPGILPMHKVNFEAHAEHDMIHNYKLLQDAFNKLNIQKHVEVNKLVKGRPLDNLEFLQWLKRYWDSMNGGAVNGTYDPVERRSKPRRELRPSRAPLQKPHRAPLDDHLQREIRSLNEQISELELSADCTERDRDLYFAKLRGIELLCRRPELENLSMAAAVRKILYAFDAAEGSLPS</sequence>
<keyword evidence="7" id="KW-0206">Cytoskeleton</keyword>
<dbReference type="Gene3D" id="1.10.418.10">
    <property type="entry name" value="Calponin-like domain"/>
    <property type="match status" value="1"/>
</dbReference>
<evidence type="ECO:0000256" key="6">
    <source>
        <dbReference type="ARBA" id="ARBA00022776"/>
    </source>
</evidence>
<dbReference type="PROSITE" id="PS51230">
    <property type="entry name" value="EB1_C"/>
    <property type="match status" value="1"/>
</dbReference>
<dbReference type="EMBL" id="LR746272">
    <property type="protein sequence ID" value="CAA7401887.1"/>
    <property type="molecule type" value="Genomic_DNA"/>
</dbReference>